<name>A0ABS9YPV5_9ACTN</name>
<protein>
    <submittedName>
        <fullName evidence="2">Beta-lactamase family protein</fullName>
    </submittedName>
</protein>
<dbReference type="InterPro" id="IPR052907">
    <property type="entry name" value="Beta-lactamase/esterase"/>
</dbReference>
<evidence type="ECO:0000313" key="3">
    <source>
        <dbReference type="Proteomes" id="UP001165269"/>
    </source>
</evidence>
<feature type="domain" description="Beta-lactamase-related" evidence="1">
    <location>
        <begin position="24"/>
        <end position="372"/>
    </location>
</feature>
<dbReference type="Pfam" id="PF00144">
    <property type="entry name" value="Beta-lactamase"/>
    <property type="match status" value="1"/>
</dbReference>
<dbReference type="SUPFAM" id="SSF56601">
    <property type="entry name" value="beta-lactamase/transpeptidase-like"/>
    <property type="match status" value="1"/>
</dbReference>
<dbReference type="Gene3D" id="3.40.710.10">
    <property type="entry name" value="DD-peptidase/beta-lactamase superfamily"/>
    <property type="match status" value="1"/>
</dbReference>
<evidence type="ECO:0000259" key="1">
    <source>
        <dbReference type="Pfam" id="PF00144"/>
    </source>
</evidence>
<reference evidence="2" key="1">
    <citation type="submission" date="2022-03" db="EMBL/GenBank/DDBJ databases">
        <title>Streptomyces 7R015 and 7R016 isolated from Barleria lupulina in Thailand.</title>
        <authorList>
            <person name="Kanchanasin P."/>
            <person name="Phongsopitanun W."/>
            <person name="Tanasupawat S."/>
        </authorList>
    </citation>
    <scope>NUCLEOTIDE SEQUENCE</scope>
    <source>
        <strain evidence="2">7R015</strain>
    </source>
</reference>
<dbReference type="InterPro" id="IPR012338">
    <property type="entry name" value="Beta-lactam/transpept-like"/>
</dbReference>
<comment type="caution">
    <text evidence="2">The sequence shown here is derived from an EMBL/GenBank/DDBJ whole genome shotgun (WGS) entry which is preliminary data.</text>
</comment>
<dbReference type="PANTHER" id="PTHR43319">
    <property type="entry name" value="BETA-LACTAMASE-RELATED"/>
    <property type="match status" value="1"/>
</dbReference>
<dbReference type="RefSeq" id="WP_242779305.1">
    <property type="nucleotide sequence ID" value="NZ_JALDAY010000026.1"/>
</dbReference>
<organism evidence="2 3">
    <name type="scientific">Streptomyces cylindrosporus</name>
    <dbReference type="NCBI Taxonomy" id="2927583"/>
    <lineage>
        <taxon>Bacteria</taxon>
        <taxon>Bacillati</taxon>
        <taxon>Actinomycetota</taxon>
        <taxon>Actinomycetes</taxon>
        <taxon>Kitasatosporales</taxon>
        <taxon>Streptomycetaceae</taxon>
        <taxon>Streptomyces</taxon>
    </lineage>
</organism>
<dbReference type="EMBL" id="JALDAY010000026">
    <property type="protein sequence ID" value="MCI3279305.1"/>
    <property type="molecule type" value="Genomic_DNA"/>
</dbReference>
<accession>A0ABS9YPV5</accession>
<sequence length="388" mass="41521">MAEREPHVDGHCDERFAAVREAFEENFRQRGELGAAVTVRVGGETVVDLWGGWADAARTRAWERDTLVNVWSTTKGPVALCAHILADRGLLDFDAPVARYWPEFAAAGKEKVLVRHLLSHRAGLSGLREPHSLEQLYDWEFTTERLAATEPWWEPGTASGYHAFTYGFLVREVVRRVSGLRPGAFLEREVTGPLGIDFTVGLPETEAGRAAELVHPPAASSSEQAAIFSQLTPAALAALTNPVVGADEANTTAWRAAEIPAANGHGTARAVAALYAIFAGRGSYDGHRVLSEAAAERVREGQGSCRDLVLGAGLDGETELGLGLWLSGENGSYGPNPKAFGHDGFGGSCGLADPEADVSLGYVMNRMGPHIANDPRKMALIEALYGAL</sequence>
<dbReference type="PANTHER" id="PTHR43319:SF3">
    <property type="entry name" value="BETA-LACTAMASE-RELATED DOMAIN-CONTAINING PROTEIN"/>
    <property type="match status" value="1"/>
</dbReference>
<keyword evidence="3" id="KW-1185">Reference proteome</keyword>
<evidence type="ECO:0000313" key="2">
    <source>
        <dbReference type="EMBL" id="MCI3279305.1"/>
    </source>
</evidence>
<gene>
    <name evidence="2" type="ORF">MQP27_50390</name>
</gene>
<dbReference type="InterPro" id="IPR001466">
    <property type="entry name" value="Beta-lactam-related"/>
</dbReference>
<proteinExistence type="predicted"/>
<dbReference type="Proteomes" id="UP001165269">
    <property type="component" value="Unassembled WGS sequence"/>
</dbReference>